<evidence type="ECO:0000256" key="10">
    <source>
        <dbReference type="ARBA" id="ARBA00023157"/>
    </source>
</evidence>
<dbReference type="Pfam" id="PF10250">
    <property type="entry name" value="O-FucT"/>
    <property type="match status" value="1"/>
</dbReference>
<keyword evidence="12" id="KW-0294">Fucose metabolism</keyword>
<dbReference type="OrthoDB" id="10050276at2759"/>
<evidence type="ECO:0000256" key="14">
    <source>
        <dbReference type="ARBA" id="ARBA00033080"/>
    </source>
</evidence>
<dbReference type="GO" id="GO:0046922">
    <property type="term" value="F:peptide-O-fucosyltransferase activity"/>
    <property type="evidence" value="ECO:0007669"/>
    <property type="project" value="UniProtKB-EC"/>
</dbReference>
<evidence type="ECO:0000256" key="4">
    <source>
        <dbReference type="ARBA" id="ARBA00012196"/>
    </source>
</evidence>
<dbReference type="InterPro" id="IPR019378">
    <property type="entry name" value="GDP-Fuc_O-FucTrfase"/>
</dbReference>
<dbReference type="Gene3D" id="3.40.50.11350">
    <property type="match status" value="1"/>
</dbReference>
<organism evidence="17">
    <name type="scientific">Darwinula stevensoni</name>
    <dbReference type="NCBI Taxonomy" id="69355"/>
    <lineage>
        <taxon>Eukaryota</taxon>
        <taxon>Metazoa</taxon>
        <taxon>Ecdysozoa</taxon>
        <taxon>Arthropoda</taxon>
        <taxon>Crustacea</taxon>
        <taxon>Oligostraca</taxon>
        <taxon>Ostracoda</taxon>
        <taxon>Podocopa</taxon>
        <taxon>Podocopida</taxon>
        <taxon>Darwinulocopina</taxon>
        <taxon>Darwinuloidea</taxon>
        <taxon>Darwinulidae</taxon>
        <taxon>Darwinula</taxon>
    </lineage>
</organism>
<comment type="subcellular location">
    <subcellularLocation>
        <location evidence="1">Endoplasmic reticulum</location>
    </subcellularLocation>
</comment>
<comment type="catalytic activity">
    <reaction evidence="15">
        <text>L-threonyl-[protein] + GDP-beta-L-fucose = 3-O-(alpha-L-fucosyl)-L-threonyl-[protein] + GDP + H(+)</text>
        <dbReference type="Rhea" id="RHEA:70491"/>
        <dbReference type="Rhea" id="RHEA-COMP:11060"/>
        <dbReference type="Rhea" id="RHEA-COMP:17915"/>
        <dbReference type="ChEBI" id="CHEBI:15378"/>
        <dbReference type="ChEBI" id="CHEBI:30013"/>
        <dbReference type="ChEBI" id="CHEBI:57273"/>
        <dbReference type="ChEBI" id="CHEBI:58189"/>
        <dbReference type="ChEBI" id="CHEBI:189631"/>
        <dbReference type="EC" id="2.4.1.221"/>
    </reaction>
    <physiologicalReaction direction="left-to-right" evidence="15">
        <dbReference type="Rhea" id="RHEA:70492"/>
    </physiologicalReaction>
</comment>
<evidence type="ECO:0000256" key="2">
    <source>
        <dbReference type="ARBA" id="ARBA00004922"/>
    </source>
</evidence>
<dbReference type="GO" id="GO:0007219">
    <property type="term" value="P:Notch signaling pathway"/>
    <property type="evidence" value="ECO:0007669"/>
    <property type="project" value="UniProtKB-KW"/>
</dbReference>
<evidence type="ECO:0000256" key="9">
    <source>
        <dbReference type="ARBA" id="ARBA00022976"/>
    </source>
</evidence>
<keyword evidence="10" id="KW-1015">Disulfide bond</keyword>
<name>A0A7R8XLM9_9CRUS</name>
<dbReference type="CDD" id="cd11302">
    <property type="entry name" value="O-FucT-1"/>
    <property type="match status" value="1"/>
</dbReference>
<keyword evidence="13" id="KW-0119">Carbohydrate metabolism</keyword>
<proteinExistence type="inferred from homology"/>
<comment type="pathway">
    <text evidence="2">Protein modification; protein glycosylation.</text>
</comment>
<keyword evidence="9" id="KW-0914">Notch signaling pathway</keyword>
<dbReference type="EMBL" id="CAJPEV010001817">
    <property type="protein sequence ID" value="CAG0894445.1"/>
    <property type="molecule type" value="Genomic_DNA"/>
</dbReference>
<evidence type="ECO:0000256" key="1">
    <source>
        <dbReference type="ARBA" id="ARBA00004240"/>
    </source>
</evidence>
<dbReference type="PANTHER" id="PTHR21420:SF10">
    <property type="entry name" value="GDP-FUCOSE PROTEIN O-FUCOSYLTRANSFERASE 1"/>
    <property type="match status" value="1"/>
</dbReference>
<evidence type="ECO:0000313" key="17">
    <source>
        <dbReference type="EMBL" id="CAD7248367.1"/>
    </source>
</evidence>
<dbReference type="EMBL" id="LR901334">
    <property type="protein sequence ID" value="CAD7248367.1"/>
    <property type="molecule type" value="Genomic_DNA"/>
</dbReference>
<reference evidence="17" key="1">
    <citation type="submission" date="2020-11" db="EMBL/GenBank/DDBJ databases">
        <authorList>
            <person name="Tran Van P."/>
        </authorList>
    </citation>
    <scope>NUCLEOTIDE SEQUENCE</scope>
</reference>
<evidence type="ECO:0000256" key="8">
    <source>
        <dbReference type="ARBA" id="ARBA00022824"/>
    </source>
</evidence>
<evidence type="ECO:0000256" key="15">
    <source>
        <dbReference type="ARBA" id="ARBA00047273"/>
    </source>
</evidence>
<evidence type="ECO:0000256" key="3">
    <source>
        <dbReference type="ARBA" id="ARBA00010626"/>
    </source>
</evidence>
<accession>A0A7R8XLM9</accession>
<dbReference type="EC" id="2.4.1.221" evidence="4"/>
<keyword evidence="7" id="KW-0808">Transferase</keyword>
<protein>
    <recommendedName>
        <fullName evidence="5">GDP-fucose protein O-fucosyltransferase 1</fullName>
        <ecNumber evidence="4">2.4.1.221</ecNumber>
    </recommendedName>
    <alternativeName>
        <fullName evidence="14">Peptide-O-fucosyltransferase 1</fullName>
    </alternativeName>
</protein>
<evidence type="ECO:0000256" key="16">
    <source>
        <dbReference type="ARBA" id="ARBA00048647"/>
    </source>
</evidence>
<evidence type="ECO:0000256" key="5">
    <source>
        <dbReference type="ARBA" id="ARBA00021745"/>
    </source>
</evidence>
<evidence type="ECO:0000256" key="6">
    <source>
        <dbReference type="ARBA" id="ARBA00022676"/>
    </source>
</evidence>
<keyword evidence="8" id="KW-0256">Endoplasmic reticulum</keyword>
<evidence type="ECO:0000256" key="7">
    <source>
        <dbReference type="ARBA" id="ARBA00022679"/>
    </source>
</evidence>
<dbReference type="Gene3D" id="3.40.50.11340">
    <property type="match status" value="1"/>
</dbReference>
<keyword evidence="18" id="KW-1185">Reference proteome</keyword>
<dbReference type="GO" id="GO:0006004">
    <property type="term" value="P:fucose metabolic process"/>
    <property type="evidence" value="ECO:0007669"/>
    <property type="project" value="UniProtKB-KW"/>
</dbReference>
<comment type="catalytic activity">
    <reaction evidence="16">
        <text>L-seryl-[protein] + GDP-beta-L-fucose = 3-O-(alpha-L-fucosyl)-L-seryl-[protein] + GDP + H(+)</text>
        <dbReference type="Rhea" id="RHEA:63644"/>
        <dbReference type="Rhea" id="RHEA-COMP:9863"/>
        <dbReference type="Rhea" id="RHEA-COMP:17914"/>
        <dbReference type="ChEBI" id="CHEBI:15378"/>
        <dbReference type="ChEBI" id="CHEBI:29999"/>
        <dbReference type="ChEBI" id="CHEBI:57273"/>
        <dbReference type="ChEBI" id="CHEBI:58189"/>
        <dbReference type="ChEBI" id="CHEBI:189632"/>
        <dbReference type="EC" id="2.4.1.221"/>
    </reaction>
    <physiologicalReaction direction="left-to-right" evidence="16">
        <dbReference type="Rhea" id="RHEA:63645"/>
    </physiologicalReaction>
</comment>
<keyword evidence="11" id="KW-0325">Glycoprotein</keyword>
<dbReference type="GO" id="GO:0005783">
    <property type="term" value="C:endoplasmic reticulum"/>
    <property type="evidence" value="ECO:0007669"/>
    <property type="project" value="UniProtKB-SubCell"/>
</dbReference>
<dbReference type="UniPathway" id="UPA00378"/>
<dbReference type="InterPro" id="IPR039922">
    <property type="entry name" value="POFUT1"/>
</dbReference>
<evidence type="ECO:0000256" key="11">
    <source>
        <dbReference type="ARBA" id="ARBA00023180"/>
    </source>
</evidence>
<evidence type="ECO:0000256" key="13">
    <source>
        <dbReference type="ARBA" id="ARBA00023277"/>
    </source>
</evidence>
<dbReference type="Proteomes" id="UP000677054">
    <property type="component" value="Unassembled WGS sequence"/>
</dbReference>
<dbReference type="AlphaFoldDB" id="A0A7R8XLM9"/>
<gene>
    <name evidence="17" type="ORF">DSTB1V02_LOCUS8183</name>
</gene>
<comment type="similarity">
    <text evidence="3">Belongs to the glycosyltransferase 65 family.</text>
</comment>
<evidence type="ECO:0000313" key="18">
    <source>
        <dbReference type="Proteomes" id="UP000677054"/>
    </source>
</evidence>
<evidence type="ECO:0000256" key="12">
    <source>
        <dbReference type="ARBA" id="ARBA00023253"/>
    </source>
</evidence>
<keyword evidence="6" id="KW-0328">Glycosyltransferase</keyword>
<dbReference type="PANTHER" id="PTHR21420">
    <property type="entry name" value="GDP-FUCOSE PROTEIN O-FUCOSYLTRANSFERASE 1"/>
    <property type="match status" value="1"/>
</dbReference>
<sequence length="448" mass="51082">MGRCEHSRPDEECSPDENGYILYCPCMGKHYLLSYQHWEYENIGSCVLYFCTFKLTGRFGNQADHFLGSLAFAKALNRTLVLPHWIVHRSPKHHESPSVMVPFDDWFQVAPLQGYHRVILMAEFMRSIAPVIWPPGERAGLSQSLFTDLLTECMFPVTPGLLEKKKVGLTFSVTITVLCYMARKGPDGDGCNAKDGNPFGPFWDHINVNFDRSEIFQPLHYDIHRQDNLEKWKEKYPPKEWPVLAFVGAPASFPVQEENIHLQKYFKWTEEMVQKGSDFKRTHLPRGAYVGIHLRNGIDWERACSYVDKSQTLFSSPQCVGYRNDKGPTTQEMCLPPLSTIVKHVKRAVKQVNAQSVFVASDNNHYIPELSKALEKMQVSVHKLDPPDPQLDLVILGLSNHFIGNCVSSFSAFVKRDRDAIGFPSSFFGFPVPRHSSAKEGNNFHDEL</sequence>